<reference evidence="1" key="1">
    <citation type="submission" date="2019-10" db="EMBL/GenBank/DDBJ databases">
        <authorList>
            <consortium name="DOE Joint Genome Institute"/>
            <person name="Kuo A."/>
            <person name="Miyauchi S."/>
            <person name="Kiss E."/>
            <person name="Drula E."/>
            <person name="Kohler A."/>
            <person name="Sanchez-Garcia M."/>
            <person name="Andreopoulos B."/>
            <person name="Barry K.W."/>
            <person name="Bonito G."/>
            <person name="Buee M."/>
            <person name="Carver A."/>
            <person name="Chen C."/>
            <person name="Cichocki N."/>
            <person name="Clum A."/>
            <person name="Culley D."/>
            <person name="Crous P.W."/>
            <person name="Fauchery L."/>
            <person name="Girlanda M."/>
            <person name="Hayes R."/>
            <person name="Keri Z."/>
            <person name="Labutti K."/>
            <person name="Lipzen A."/>
            <person name="Lombard V."/>
            <person name="Magnuson J."/>
            <person name="Maillard F."/>
            <person name="Morin E."/>
            <person name="Murat C."/>
            <person name="Nolan M."/>
            <person name="Ohm R."/>
            <person name="Pangilinan J."/>
            <person name="Pereira M."/>
            <person name="Perotto S."/>
            <person name="Peter M."/>
            <person name="Riley R."/>
            <person name="Sitrit Y."/>
            <person name="Stielow B."/>
            <person name="Szollosi G."/>
            <person name="Zifcakova L."/>
            <person name="Stursova M."/>
            <person name="Spatafora J.W."/>
            <person name="Tedersoo L."/>
            <person name="Vaario L.-M."/>
            <person name="Yamada A."/>
            <person name="Yan M."/>
            <person name="Wang P."/>
            <person name="Xu J."/>
            <person name="Bruns T."/>
            <person name="Baldrian P."/>
            <person name="Vilgalys R."/>
            <person name="Henrissat B."/>
            <person name="Grigoriev I.V."/>
            <person name="Hibbett D."/>
            <person name="Nagy L.G."/>
            <person name="Martin F.M."/>
        </authorList>
    </citation>
    <scope>NUCLEOTIDE SEQUENCE</scope>
    <source>
        <strain evidence="1">P2</strain>
    </source>
</reference>
<accession>A0ACB6Z8S1</accession>
<protein>
    <submittedName>
        <fullName evidence="1">Mmp37-domain-containing protein</fullName>
    </submittedName>
</protein>
<dbReference type="EMBL" id="MU118079">
    <property type="protein sequence ID" value="KAF9645753.1"/>
    <property type="molecule type" value="Genomic_DNA"/>
</dbReference>
<comment type="caution">
    <text evidence="1">The sequence shown here is derived from an EMBL/GenBank/DDBJ whole genome shotgun (WGS) entry which is preliminary data.</text>
</comment>
<reference evidence="1" key="2">
    <citation type="journal article" date="2020" name="Nat. Commun.">
        <title>Large-scale genome sequencing of mycorrhizal fungi provides insights into the early evolution of symbiotic traits.</title>
        <authorList>
            <person name="Miyauchi S."/>
            <person name="Kiss E."/>
            <person name="Kuo A."/>
            <person name="Drula E."/>
            <person name="Kohler A."/>
            <person name="Sanchez-Garcia M."/>
            <person name="Morin E."/>
            <person name="Andreopoulos B."/>
            <person name="Barry K.W."/>
            <person name="Bonito G."/>
            <person name="Buee M."/>
            <person name="Carver A."/>
            <person name="Chen C."/>
            <person name="Cichocki N."/>
            <person name="Clum A."/>
            <person name="Culley D."/>
            <person name="Crous P.W."/>
            <person name="Fauchery L."/>
            <person name="Girlanda M."/>
            <person name="Hayes R.D."/>
            <person name="Keri Z."/>
            <person name="LaButti K."/>
            <person name="Lipzen A."/>
            <person name="Lombard V."/>
            <person name="Magnuson J."/>
            <person name="Maillard F."/>
            <person name="Murat C."/>
            <person name="Nolan M."/>
            <person name="Ohm R.A."/>
            <person name="Pangilinan J."/>
            <person name="Pereira M.F."/>
            <person name="Perotto S."/>
            <person name="Peter M."/>
            <person name="Pfister S."/>
            <person name="Riley R."/>
            <person name="Sitrit Y."/>
            <person name="Stielow J.B."/>
            <person name="Szollosi G."/>
            <person name="Zifcakova L."/>
            <person name="Stursova M."/>
            <person name="Spatafora J.W."/>
            <person name="Tedersoo L."/>
            <person name="Vaario L.M."/>
            <person name="Yamada A."/>
            <person name="Yan M."/>
            <person name="Wang P."/>
            <person name="Xu J."/>
            <person name="Bruns T."/>
            <person name="Baldrian P."/>
            <person name="Vilgalys R."/>
            <person name="Dunand C."/>
            <person name="Henrissat B."/>
            <person name="Grigoriev I.V."/>
            <person name="Hibbett D."/>
            <person name="Nagy L.G."/>
            <person name="Martin F.M."/>
        </authorList>
    </citation>
    <scope>NUCLEOTIDE SEQUENCE</scope>
    <source>
        <strain evidence="1">P2</strain>
    </source>
</reference>
<evidence type="ECO:0000313" key="2">
    <source>
        <dbReference type="Proteomes" id="UP000886501"/>
    </source>
</evidence>
<sequence>MIVTRILRPPRNARLLCRRSFSAEPISHPPAQSAPPPPPPLPAAQKPRTSRLNPSPRRPERSQNPYLPHLPPTFGNNQFLPVADSTRTLLESIVLKFNAPIRYAFAYGSGVFEQDGYSSSKKPMIDFIFAVNHPSHWHSINMSQFPGHYPLYSRALGSDFVSRVQEISPGLWFNAYVPMNDVMIKYGVTTVDNLCSDLLNWRTLYLAGRMHKPIRIIKDDPRVRLAQQVNLTSAIRAALLTLPERFSETELFERIGGISYGGDIRMLLPAENRNKVGNIVHKQGPQFKELYYRLVTGLPGVHWKNHCTSIVQDTSPNARLAHLRKLPSELLKGVASPPHNAEDATEYWAQISARHDLESLIQSEIKHIVRYPSTVQTIKGVVSAGVGKSGRYVADKITKWWRSSGSGKAQPPSPPSPPESP</sequence>
<organism evidence="1 2">
    <name type="scientific">Thelephora ganbajun</name>
    <name type="common">Ganba fungus</name>
    <dbReference type="NCBI Taxonomy" id="370292"/>
    <lineage>
        <taxon>Eukaryota</taxon>
        <taxon>Fungi</taxon>
        <taxon>Dikarya</taxon>
        <taxon>Basidiomycota</taxon>
        <taxon>Agaricomycotina</taxon>
        <taxon>Agaricomycetes</taxon>
        <taxon>Thelephorales</taxon>
        <taxon>Thelephoraceae</taxon>
        <taxon>Thelephora</taxon>
    </lineage>
</organism>
<keyword evidence="2" id="KW-1185">Reference proteome</keyword>
<evidence type="ECO:0000313" key="1">
    <source>
        <dbReference type="EMBL" id="KAF9645753.1"/>
    </source>
</evidence>
<name>A0ACB6Z8S1_THEGA</name>
<proteinExistence type="predicted"/>
<gene>
    <name evidence="1" type="ORF">BDM02DRAFT_3119754</name>
</gene>
<dbReference type="Proteomes" id="UP000886501">
    <property type="component" value="Unassembled WGS sequence"/>
</dbReference>